<feature type="transmembrane region" description="Helical" evidence="13">
    <location>
        <begin position="33"/>
        <end position="50"/>
    </location>
</feature>
<dbReference type="InterPro" id="IPR003661">
    <property type="entry name" value="HisK_dim/P_dom"/>
</dbReference>
<dbReference type="Proteomes" id="UP000186777">
    <property type="component" value="Unassembled WGS sequence"/>
</dbReference>
<dbReference type="SUPFAM" id="SSF55874">
    <property type="entry name" value="ATPase domain of HSP90 chaperone/DNA topoisomerase II/histidine kinase"/>
    <property type="match status" value="1"/>
</dbReference>
<organism evidence="15 16">
    <name type="scientific">Phascolarctobacterium succinatutens</name>
    <dbReference type="NCBI Taxonomy" id="626940"/>
    <lineage>
        <taxon>Bacteria</taxon>
        <taxon>Bacillati</taxon>
        <taxon>Bacillota</taxon>
        <taxon>Negativicutes</taxon>
        <taxon>Acidaminococcales</taxon>
        <taxon>Acidaminococcaceae</taxon>
        <taxon>Phascolarctobacterium</taxon>
    </lineage>
</organism>
<evidence type="ECO:0000256" key="6">
    <source>
        <dbReference type="ARBA" id="ARBA00022692"/>
    </source>
</evidence>
<evidence type="ECO:0000256" key="9">
    <source>
        <dbReference type="ARBA" id="ARBA00022840"/>
    </source>
</evidence>
<dbReference type="InterPro" id="IPR003594">
    <property type="entry name" value="HATPase_dom"/>
</dbReference>
<evidence type="ECO:0000256" key="13">
    <source>
        <dbReference type="SAM" id="Phobius"/>
    </source>
</evidence>
<dbReference type="GO" id="GO:0005886">
    <property type="term" value="C:plasma membrane"/>
    <property type="evidence" value="ECO:0007669"/>
    <property type="project" value="TreeGrafter"/>
</dbReference>
<dbReference type="Gene3D" id="3.30.565.10">
    <property type="entry name" value="Histidine kinase-like ATPase, C-terminal domain"/>
    <property type="match status" value="1"/>
</dbReference>
<dbReference type="Pfam" id="PF02518">
    <property type="entry name" value="HATPase_c"/>
    <property type="match status" value="1"/>
</dbReference>
<feature type="transmembrane region" description="Helical" evidence="13">
    <location>
        <begin position="9"/>
        <end position="27"/>
    </location>
</feature>
<evidence type="ECO:0000259" key="14">
    <source>
        <dbReference type="PROSITE" id="PS50109"/>
    </source>
</evidence>
<feature type="transmembrane region" description="Helical" evidence="13">
    <location>
        <begin position="87"/>
        <end position="105"/>
    </location>
</feature>
<dbReference type="GO" id="GO:0005524">
    <property type="term" value="F:ATP binding"/>
    <property type="evidence" value="ECO:0007669"/>
    <property type="project" value="UniProtKB-KW"/>
</dbReference>
<evidence type="ECO:0000256" key="7">
    <source>
        <dbReference type="ARBA" id="ARBA00022741"/>
    </source>
</evidence>
<evidence type="ECO:0000256" key="10">
    <source>
        <dbReference type="ARBA" id="ARBA00022989"/>
    </source>
</evidence>
<dbReference type="PRINTS" id="PR00344">
    <property type="entry name" value="BCTRLSENSOR"/>
</dbReference>
<dbReference type="GO" id="GO:0000155">
    <property type="term" value="F:phosphorelay sensor kinase activity"/>
    <property type="evidence" value="ECO:0007669"/>
    <property type="project" value="InterPro"/>
</dbReference>
<dbReference type="Gene3D" id="1.10.287.130">
    <property type="match status" value="1"/>
</dbReference>
<evidence type="ECO:0000256" key="11">
    <source>
        <dbReference type="ARBA" id="ARBA00023012"/>
    </source>
</evidence>
<proteinExistence type="predicted"/>
<dbReference type="SMART" id="SM00387">
    <property type="entry name" value="HATPase_c"/>
    <property type="match status" value="1"/>
</dbReference>
<evidence type="ECO:0000313" key="16">
    <source>
        <dbReference type="Proteomes" id="UP000186777"/>
    </source>
</evidence>
<dbReference type="InterPro" id="IPR036097">
    <property type="entry name" value="HisK_dim/P_sf"/>
</dbReference>
<evidence type="ECO:0000256" key="12">
    <source>
        <dbReference type="ARBA" id="ARBA00023136"/>
    </source>
</evidence>
<evidence type="ECO:0000256" key="4">
    <source>
        <dbReference type="ARBA" id="ARBA00022553"/>
    </source>
</evidence>
<dbReference type="EC" id="2.7.13.3" evidence="3"/>
<evidence type="ECO:0000256" key="2">
    <source>
        <dbReference type="ARBA" id="ARBA00004141"/>
    </source>
</evidence>
<dbReference type="Pfam" id="PF00512">
    <property type="entry name" value="HisKA"/>
    <property type="match status" value="1"/>
</dbReference>
<evidence type="ECO:0000256" key="3">
    <source>
        <dbReference type="ARBA" id="ARBA00012438"/>
    </source>
</evidence>
<dbReference type="InterPro" id="IPR038318">
    <property type="entry name" value="KdpD_sf"/>
</dbReference>
<keyword evidence="9" id="KW-0067">ATP-binding</keyword>
<comment type="catalytic activity">
    <reaction evidence="1">
        <text>ATP + protein L-histidine = ADP + protein N-phospho-L-histidine.</text>
        <dbReference type="EC" id="2.7.13.3"/>
    </reaction>
</comment>
<dbReference type="CDD" id="cd00075">
    <property type="entry name" value="HATPase"/>
    <property type="match status" value="1"/>
</dbReference>
<dbReference type="PANTHER" id="PTHR45569:SF1">
    <property type="entry name" value="SENSOR PROTEIN KDPD"/>
    <property type="match status" value="1"/>
</dbReference>
<dbReference type="EMBL" id="MNTG01000036">
    <property type="protein sequence ID" value="OLA36953.1"/>
    <property type="molecule type" value="Genomic_DNA"/>
</dbReference>
<dbReference type="InterPro" id="IPR025201">
    <property type="entry name" value="KdpD_TM"/>
</dbReference>
<evidence type="ECO:0000256" key="5">
    <source>
        <dbReference type="ARBA" id="ARBA00022679"/>
    </source>
</evidence>
<sequence>MKHQQRQEDILFSVCIFFGAFAINLLIRKLFTTQTLVPMIFVFGVFLISLKTHGYCYGIVSAVLSVFAVNFAFTYPYYTLDFSVEESILSAIIMLVVAVSTSTLNSRIRDQENLRAESEKERMRGNLLRAISHDLRTPLTSIYGSASTLISKKNALSEGQQLKLLGEIQEDSEWLIRMVENLLAVTRIDGAKVKIVKTPIVLDELIDSVLMKFSKKHPNQKVITQIPADFVDIPMDSILIEQVLLNFLENAVFHAKGMTELKLSVSLAGDKAIFEVADNGCGIPEEILDKIFTGCYKKSAAPIDGTRSNMGIGISVCAAIIKAHGSEIFVENRKGGGAVFRFSLARGCDDEQ</sequence>
<protein>
    <recommendedName>
        <fullName evidence="3">histidine kinase</fullName>
        <ecNumber evidence="3">2.7.13.3</ecNumber>
    </recommendedName>
</protein>
<keyword evidence="5" id="KW-0808">Transferase</keyword>
<comment type="caution">
    <text evidence="15">The sequence shown here is derived from an EMBL/GenBank/DDBJ whole genome shotgun (WGS) entry which is preliminary data.</text>
</comment>
<dbReference type="SMART" id="SM00388">
    <property type="entry name" value="HisKA"/>
    <property type="match status" value="1"/>
</dbReference>
<dbReference type="SUPFAM" id="SSF47384">
    <property type="entry name" value="Homodimeric domain of signal transducing histidine kinase"/>
    <property type="match status" value="1"/>
</dbReference>
<evidence type="ECO:0000256" key="1">
    <source>
        <dbReference type="ARBA" id="ARBA00000085"/>
    </source>
</evidence>
<keyword evidence="10 13" id="KW-1133">Transmembrane helix</keyword>
<evidence type="ECO:0000256" key="8">
    <source>
        <dbReference type="ARBA" id="ARBA00022777"/>
    </source>
</evidence>
<accession>A0A1Q6R3L5</accession>
<dbReference type="Pfam" id="PF13493">
    <property type="entry name" value="DUF4118"/>
    <property type="match status" value="1"/>
</dbReference>
<dbReference type="InterPro" id="IPR036890">
    <property type="entry name" value="HATPase_C_sf"/>
</dbReference>
<dbReference type="AlphaFoldDB" id="A0A1Q6R3L5"/>
<dbReference type="PANTHER" id="PTHR45569">
    <property type="entry name" value="SENSOR PROTEIN KDPD"/>
    <property type="match status" value="1"/>
</dbReference>
<keyword evidence="4" id="KW-0597">Phosphoprotein</keyword>
<dbReference type="PROSITE" id="PS50109">
    <property type="entry name" value="HIS_KIN"/>
    <property type="match status" value="1"/>
</dbReference>
<dbReference type="CDD" id="cd00082">
    <property type="entry name" value="HisKA"/>
    <property type="match status" value="1"/>
</dbReference>
<comment type="subcellular location">
    <subcellularLocation>
        <location evidence="2">Membrane</location>
        <topology evidence="2">Multi-pass membrane protein</topology>
    </subcellularLocation>
</comment>
<feature type="transmembrane region" description="Helical" evidence="13">
    <location>
        <begin position="55"/>
        <end position="75"/>
    </location>
</feature>
<name>A0A1Q6R3L5_9FIRM</name>
<dbReference type="STRING" id="626940.BHW43_08100"/>
<evidence type="ECO:0000313" key="15">
    <source>
        <dbReference type="EMBL" id="OLA36953.1"/>
    </source>
</evidence>
<reference evidence="15 16" key="1">
    <citation type="journal article" date="2016" name="Nat. Biotechnol.">
        <title>Measurement of bacterial replication rates in microbial communities.</title>
        <authorList>
            <person name="Brown C.T."/>
            <person name="Olm M.R."/>
            <person name="Thomas B.C."/>
            <person name="Banfield J.F."/>
        </authorList>
    </citation>
    <scope>NUCLEOTIDE SEQUENCE [LARGE SCALE GENOMIC DNA]</scope>
    <source>
        <strain evidence="15">46_33</strain>
    </source>
</reference>
<dbReference type="Gene3D" id="1.20.120.620">
    <property type="entry name" value="Backbone structure of the membrane domain of e. Coli histidine kinase receptor kdpd"/>
    <property type="match status" value="1"/>
</dbReference>
<feature type="domain" description="Histidine kinase" evidence="14">
    <location>
        <begin position="130"/>
        <end position="348"/>
    </location>
</feature>
<gene>
    <name evidence="15" type="ORF">BHW43_08100</name>
</gene>
<dbReference type="InterPro" id="IPR052023">
    <property type="entry name" value="Histidine_kinase_KdpD"/>
</dbReference>
<dbReference type="InterPro" id="IPR005467">
    <property type="entry name" value="His_kinase_dom"/>
</dbReference>
<keyword evidence="6 13" id="KW-0812">Transmembrane</keyword>
<keyword evidence="8 15" id="KW-0418">Kinase</keyword>
<keyword evidence="12 13" id="KW-0472">Membrane</keyword>
<keyword evidence="11" id="KW-0902">Two-component regulatory system</keyword>
<dbReference type="InterPro" id="IPR004358">
    <property type="entry name" value="Sig_transdc_His_kin-like_C"/>
</dbReference>
<keyword evidence="7" id="KW-0547">Nucleotide-binding</keyword>